<dbReference type="Pfam" id="PF00012">
    <property type="entry name" value="HSP70"/>
    <property type="match status" value="1"/>
</dbReference>
<dbReference type="FunFam" id="2.60.34.10:FF:000014">
    <property type="entry name" value="Chaperone protein DnaK HSP70"/>
    <property type="match status" value="1"/>
</dbReference>
<comment type="function">
    <text evidence="8">Acts as a chaperone.</text>
</comment>
<keyword evidence="5 8" id="KW-0067">ATP-binding</keyword>
<dbReference type="FunFam" id="1.20.1270.10:FF:000001">
    <property type="entry name" value="Molecular chaperone DnaK"/>
    <property type="match status" value="1"/>
</dbReference>
<dbReference type="NCBIfam" id="NF001413">
    <property type="entry name" value="PRK00290.1"/>
    <property type="match status" value="1"/>
</dbReference>
<name>A0A093UAB9_9GAMM</name>
<dbReference type="NCBIfam" id="TIGR02350">
    <property type="entry name" value="prok_dnaK"/>
    <property type="match status" value="1"/>
</dbReference>
<dbReference type="Gene3D" id="1.20.1270.10">
    <property type="match status" value="1"/>
</dbReference>
<dbReference type="HAMAP" id="MF_00332">
    <property type="entry name" value="DnaK"/>
    <property type="match status" value="1"/>
</dbReference>
<evidence type="ECO:0000256" key="9">
    <source>
        <dbReference type="RuleBase" id="RU003322"/>
    </source>
</evidence>
<dbReference type="SUPFAM" id="SSF100920">
    <property type="entry name" value="Heat shock protein 70kD (HSP70), peptide-binding domain"/>
    <property type="match status" value="1"/>
</dbReference>
<dbReference type="InterPro" id="IPR043129">
    <property type="entry name" value="ATPase_NBD"/>
</dbReference>
<dbReference type="InterPro" id="IPR012725">
    <property type="entry name" value="Chaperone_DnaK"/>
</dbReference>
<dbReference type="SUPFAM" id="SSF53067">
    <property type="entry name" value="Actin-like ATPase domain"/>
    <property type="match status" value="2"/>
</dbReference>
<dbReference type="eggNOG" id="COG0443">
    <property type="taxonomic scope" value="Bacteria"/>
</dbReference>
<dbReference type="NCBIfam" id="NF003520">
    <property type="entry name" value="PRK05183.1"/>
    <property type="match status" value="1"/>
</dbReference>
<dbReference type="GO" id="GO:0005524">
    <property type="term" value="F:ATP binding"/>
    <property type="evidence" value="ECO:0007669"/>
    <property type="project" value="UniProtKB-UniRule"/>
</dbReference>
<evidence type="ECO:0000256" key="3">
    <source>
        <dbReference type="ARBA" id="ARBA00022553"/>
    </source>
</evidence>
<comment type="similarity">
    <text evidence="1 8 9">Belongs to the heat shock protein 70 family.</text>
</comment>
<evidence type="ECO:0000256" key="6">
    <source>
        <dbReference type="ARBA" id="ARBA00023016"/>
    </source>
</evidence>
<dbReference type="PROSITE" id="PS00297">
    <property type="entry name" value="HSP70_1"/>
    <property type="match status" value="1"/>
</dbReference>
<comment type="induction">
    <text evidence="8">By stress conditions e.g. heat shock.</text>
</comment>
<dbReference type="InterPro" id="IPR013126">
    <property type="entry name" value="Hsp_70_fam"/>
</dbReference>
<feature type="region of interest" description="Disordered" evidence="10">
    <location>
        <begin position="598"/>
        <end position="621"/>
    </location>
</feature>
<keyword evidence="6 8" id="KW-0346">Stress response</keyword>
<dbReference type="PROSITE" id="PS00329">
    <property type="entry name" value="HSP70_2"/>
    <property type="match status" value="1"/>
</dbReference>
<dbReference type="Proteomes" id="UP000032874">
    <property type="component" value="Unassembled WGS sequence"/>
</dbReference>
<dbReference type="PROSITE" id="PS01036">
    <property type="entry name" value="HSP70_3"/>
    <property type="match status" value="1"/>
</dbReference>
<organism evidence="11 12">
    <name type="scientific">Pectobacterium betavasculorum</name>
    <dbReference type="NCBI Taxonomy" id="55207"/>
    <lineage>
        <taxon>Bacteria</taxon>
        <taxon>Pseudomonadati</taxon>
        <taxon>Pseudomonadota</taxon>
        <taxon>Gammaproteobacteria</taxon>
        <taxon>Enterobacterales</taxon>
        <taxon>Pectobacteriaceae</taxon>
        <taxon>Pectobacterium</taxon>
    </lineage>
</organism>
<dbReference type="InterPro" id="IPR029048">
    <property type="entry name" value="HSP70_C_sf"/>
</dbReference>
<evidence type="ECO:0000313" key="12">
    <source>
        <dbReference type="Proteomes" id="UP000032874"/>
    </source>
</evidence>
<evidence type="ECO:0000256" key="7">
    <source>
        <dbReference type="ARBA" id="ARBA00023186"/>
    </source>
</evidence>
<dbReference type="InterPro" id="IPR018181">
    <property type="entry name" value="Heat_shock_70_CS"/>
</dbReference>
<gene>
    <name evidence="8 11" type="primary">dnaK</name>
    <name evidence="11" type="ORF">KP22_10870</name>
</gene>
<dbReference type="STRING" id="55207.KP22_10870"/>
<reference evidence="11 12" key="1">
    <citation type="submission" date="2014-08" db="EMBL/GenBank/DDBJ databases">
        <title>Genome sequences of NCPPB Pectobacterium isolates.</title>
        <authorList>
            <person name="Glover R.H."/>
            <person name="Sapp M."/>
            <person name="Elphinstone J."/>
        </authorList>
    </citation>
    <scope>NUCLEOTIDE SEQUENCE [LARGE SCALE GENOMIC DNA]</scope>
    <source>
        <strain evidence="11 12">NCPPB 2795</strain>
    </source>
</reference>
<dbReference type="CDD" id="cd10234">
    <property type="entry name" value="ASKHA_NBD_HSP70_DnaK-like"/>
    <property type="match status" value="1"/>
</dbReference>
<evidence type="ECO:0000256" key="8">
    <source>
        <dbReference type="HAMAP-Rule" id="MF_00332"/>
    </source>
</evidence>
<evidence type="ECO:0000256" key="1">
    <source>
        <dbReference type="ARBA" id="ARBA00007381"/>
    </source>
</evidence>
<dbReference type="RefSeq" id="WP_039324178.1">
    <property type="nucleotide sequence ID" value="NZ_JQHM01000003.1"/>
</dbReference>
<dbReference type="InterPro" id="IPR029047">
    <property type="entry name" value="HSP70_peptide-bd_sf"/>
</dbReference>
<evidence type="ECO:0000256" key="2">
    <source>
        <dbReference type="ARBA" id="ARBA00014415"/>
    </source>
</evidence>
<sequence>MGKIIGIDLGTTNSCVAIMDGTQVKVLENSEGDRTTPSIIAYTQDGETLVGQPAKRQAVTNPKNTLFAIKRLIGRRFKDEEVQRDANIMPYKIIAADNGDAWLEVKDQKMAPPQISAEVLKKMKKTAEDYLGETITEAVITVPAYFNDAQRQATKDAGRIAGLEVKRIINEPTAAALAYGLDKEVGNRTIAVYDLGGGTFDISIIEIDEVDGEKTFEVLATNGDTHLGGEDFDSRMINYLVDEFKKEQGFDLRNDPLAMQRLKEAAEKAKIELSSAQQTDVNLPYITADATGPKHLNIKVTRAKLESLVEELVNRSLEPLKVALQDAGLSVSEIQDVILVGGQTRMPLVQKKVADFFGKEPRKDVNPDEAVAIGAAVQGGVLSGDVKDVLLLDVSPLSLGIETMGGVMTALIAKNTTIPTKHSQVFSTAEDNQSAVTIHVLQGERKRAHDNKSLGQFNLDGIQPAPRGMPQIEVTFDIDADGILHVSAKDKNSGREQKITIKASSGLNEEEIQKMVRDAEANAESDRKFEELVQARNQGDHLLHSTRKQLEEVGDKLAADDKTAIEDALKALESALKGEDKADIEAKIQALVQVSGKLLEASQPQTGAEGTADDASARRDDDVVDAEFEEVKDKK</sequence>
<evidence type="ECO:0000256" key="4">
    <source>
        <dbReference type="ARBA" id="ARBA00022741"/>
    </source>
</evidence>
<dbReference type="FunFam" id="3.90.640.10:FF:000003">
    <property type="entry name" value="Molecular chaperone DnaK"/>
    <property type="match status" value="1"/>
</dbReference>
<dbReference type="AlphaFoldDB" id="A0A093UAB9"/>
<accession>A0A093UAB9</accession>
<evidence type="ECO:0000256" key="5">
    <source>
        <dbReference type="ARBA" id="ARBA00022840"/>
    </source>
</evidence>
<dbReference type="Gene3D" id="3.30.420.40">
    <property type="match status" value="2"/>
</dbReference>
<dbReference type="EMBL" id="JQHM01000003">
    <property type="protein sequence ID" value="KFX05203.1"/>
    <property type="molecule type" value="Genomic_DNA"/>
</dbReference>
<evidence type="ECO:0000313" key="11">
    <source>
        <dbReference type="EMBL" id="KFX05203.1"/>
    </source>
</evidence>
<dbReference type="Gene3D" id="3.90.640.10">
    <property type="entry name" value="Actin, Chain A, domain 4"/>
    <property type="match status" value="1"/>
</dbReference>
<dbReference type="GO" id="GO:0051082">
    <property type="term" value="F:unfolded protein binding"/>
    <property type="evidence" value="ECO:0007669"/>
    <property type="project" value="InterPro"/>
</dbReference>
<dbReference type="SUPFAM" id="SSF100934">
    <property type="entry name" value="Heat shock protein 70kD (HSP70), C-terminal subdomain"/>
    <property type="match status" value="1"/>
</dbReference>
<feature type="modified residue" description="Phosphothreonine; by autocatalysis" evidence="8">
    <location>
        <position position="199"/>
    </location>
</feature>
<keyword evidence="3 8" id="KW-0597">Phosphoprotein</keyword>
<proteinExistence type="evidence at transcript level"/>
<dbReference type="GO" id="GO:0140662">
    <property type="term" value="F:ATP-dependent protein folding chaperone"/>
    <property type="evidence" value="ECO:0007669"/>
    <property type="project" value="InterPro"/>
</dbReference>
<dbReference type="FunFam" id="3.30.420.40:FF:000004">
    <property type="entry name" value="Molecular chaperone DnaK"/>
    <property type="match status" value="1"/>
</dbReference>
<protein>
    <recommendedName>
        <fullName evidence="2 8">Chaperone protein DnaK</fullName>
    </recommendedName>
    <alternativeName>
        <fullName evidence="8">HSP70</fullName>
    </alternativeName>
    <alternativeName>
        <fullName evidence="8">Heat shock 70 kDa protein</fullName>
    </alternativeName>
    <alternativeName>
        <fullName evidence="8">Heat shock protein 70</fullName>
    </alternativeName>
</protein>
<keyword evidence="7 8" id="KW-0143">Chaperone</keyword>
<dbReference type="Gene3D" id="2.60.34.10">
    <property type="entry name" value="Substrate Binding Domain Of DNAk, Chain A, domain 1"/>
    <property type="match status" value="1"/>
</dbReference>
<keyword evidence="4 8" id="KW-0547">Nucleotide-binding</keyword>
<dbReference type="PANTHER" id="PTHR19375">
    <property type="entry name" value="HEAT SHOCK PROTEIN 70KDA"/>
    <property type="match status" value="1"/>
</dbReference>
<evidence type="ECO:0000256" key="10">
    <source>
        <dbReference type="SAM" id="MobiDB-lite"/>
    </source>
</evidence>
<comment type="caution">
    <text evidence="11">The sequence shown here is derived from an EMBL/GenBank/DDBJ whole genome shotgun (WGS) entry which is preliminary data.</text>
</comment>
<dbReference type="GO" id="GO:0051087">
    <property type="term" value="F:protein-folding chaperone binding"/>
    <property type="evidence" value="ECO:0007669"/>
    <property type="project" value="UniProtKB-ARBA"/>
</dbReference>
<dbReference type="PRINTS" id="PR00301">
    <property type="entry name" value="HEATSHOCK70"/>
</dbReference>